<dbReference type="EMBL" id="JBHSHT010000001">
    <property type="protein sequence ID" value="MFC4823200.1"/>
    <property type="molecule type" value="Genomic_DNA"/>
</dbReference>
<sequence>MTDRGRADPVSVEGEVERDAVEYLPENDAVRYVSAWVHSDHEAFVAGENTEREPRYATTPFDEWAPTECAHVGARHVLEVVRTRLERGSDDVSYTVGTENGSKVIYMTYSTTYGRNGSVFSEPSVDHDGLVEATPQSVTATISIDGRNHTETVPVIVKHSVERLE</sequence>
<proteinExistence type="predicted"/>
<comment type="caution">
    <text evidence="1">The sequence shown here is derived from an EMBL/GenBank/DDBJ whole genome shotgun (WGS) entry which is preliminary data.</text>
</comment>
<reference evidence="1 2" key="1">
    <citation type="journal article" date="2019" name="Int. J. Syst. Evol. Microbiol.">
        <title>The Global Catalogue of Microorganisms (GCM) 10K type strain sequencing project: providing services to taxonomists for standard genome sequencing and annotation.</title>
        <authorList>
            <consortium name="The Broad Institute Genomics Platform"/>
            <consortium name="The Broad Institute Genome Sequencing Center for Infectious Disease"/>
            <person name="Wu L."/>
            <person name="Ma J."/>
        </authorList>
    </citation>
    <scope>NUCLEOTIDE SEQUENCE [LARGE SCALE GENOMIC DNA]</scope>
    <source>
        <strain evidence="1 2">XZYJ18</strain>
    </source>
</reference>
<dbReference type="Proteomes" id="UP001595945">
    <property type="component" value="Unassembled WGS sequence"/>
</dbReference>
<dbReference type="GeneID" id="73045755"/>
<gene>
    <name evidence="1" type="ORF">ACFO9K_02880</name>
</gene>
<dbReference type="RefSeq" id="WP_254267313.1">
    <property type="nucleotide sequence ID" value="NZ_CP100400.1"/>
</dbReference>
<name>A0ABD5PXW4_9EURY</name>
<dbReference type="AlphaFoldDB" id="A0ABD5PXW4"/>
<accession>A0ABD5PXW4</accession>
<organism evidence="1 2">
    <name type="scientific">Halorussus aquaticus</name>
    <dbReference type="NCBI Taxonomy" id="2953748"/>
    <lineage>
        <taxon>Archaea</taxon>
        <taxon>Methanobacteriati</taxon>
        <taxon>Methanobacteriota</taxon>
        <taxon>Stenosarchaea group</taxon>
        <taxon>Halobacteria</taxon>
        <taxon>Halobacteriales</taxon>
        <taxon>Haladaptataceae</taxon>
        <taxon>Halorussus</taxon>
    </lineage>
</organism>
<evidence type="ECO:0000313" key="2">
    <source>
        <dbReference type="Proteomes" id="UP001595945"/>
    </source>
</evidence>
<protein>
    <submittedName>
        <fullName evidence="1">Uncharacterized protein</fullName>
    </submittedName>
</protein>
<keyword evidence="2" id="KW-1185">Reference proteome</keyword>
<evidence type="ECO:0000313" key="1">
    <source>
        <dbReference type="EMBL" id="MFC4823200.1"/>
    </source>
</evidence>